<protein>
    <submittedName>
        <fullName evidence="4">Serine hydrolase domain-containing protein</fullName>
        <ecNumber evidence="4">3.-.-.-</ecNumber>
    </submittedName>
</protein>
<reference evidence="5" key="1">
    <citation type="journal article" date="2019" name="Int. J. Syst. Evol. Microbiol.">
        <title>The Global Catalogue of Microorganisms (GCM) 10K type strain sequencing project: providing services to taxonomists for standard genome sequencing and annotation.</title>
        <authorList>
            <consortium name="The Broad Institute Genomics Platform"/>
            <consortium name="The Broad Institute Genome Sequencing Center for Infectious Disease"/>
            <person name="Wu L."/>
            <person name="Ma J."/>
        </authorList>
    </citation>
    <scope>NUCLEOTIDE SEQUENCE [LARGE SCALE GENOMIC DNA]</scope>
    <source>
        <strain evidence="5">CCUG 51943</strain>
    </source>
</reference>
<evidence type="ECO:0000259" key="3">
    <source>
        <dbReference type="Pfam" id="PF00144"/>
    </source>
</evidence>
<feature type="transmembrane region" description="Helical" evidence="1">
    <location>
        <begin position="354"/>
        <end position="372"/>
    </location>
</feature>
<keyword evidence="2" id="KW-0732">Signal</keyword>
<organism evidence="4 5">
    <name type="scientific">Corynebacterium nasicanis</name>
    <dbReference type="NCBI Taxonomy" id="1448267"/>
    <lineage>
        <taxon>Bacteria</taxon>
        <taxon>Bacillati</taxon>
        <taxon>Actinomycetota</taxon>
        <taxon>Actinomycetes</taxon>
        <taxon>Mycobacteriales</taxon>
        <taxon>Corynebacteriaceae</taxon>
        <taxon>Corynebacterium</taxon>
    </lineage>
</organism>
<dbReference type="PANTHER" id="PTHR46825">
    <property type="entry name" value="D-ALANYL-D-ALANINE-CARBOXYPEPTIDASE/ENDOPEPTIDASE AMPH"/>
    <property type="match status" value="1"/>
</dbReference>
<dbReference type="SUPFAM" id="SSF56601">
    <property type="entry name" value="beta-lactamase/transpeptidase-like"/>
    <property type="match status" value="1"/>
</dbReference>
<evidence type="ECO:0000256" key="1">
    <source>
        <dbReference type="SAM" id="Phobius"/>
    </source>
</evidence>
<feature type="transmembrane region" description="Helical" evidence="1">
    <location>
        <begin position="321"/>
        <end position="342"/>
    </location>
</feature>
<keyword evidence="5" id="KW-1185">Reference proteome</keyword>
<keyword evidence="1" id="KW-1133">Transmembrane helix</keyword>
<dbReference type="Gene3D" id="3.40.710.10">
    <property type="entry name" value="DD-peptidase/beta-lactamase superfamily"/>
    <property type="match status" value="1"/>
</dbReference>
<dbReference type="InterPro" id="IPR050491">
    <property type="entry name" value="AmpC-like"/>
</dbReference>
<evidence type="ECO:0000313" key="4">
    <source>
        <dbReference type="EMBL" id="MFC6147460.1"/>
    </source>
</evidence>
<feature type="signal peptide" evidence="2">
    <location>
        <begin position="1"/>
        <end position="21"/>
    </location>
</feature>
<sequence length="385" mass="41013">MLSRLLAPALIAAAVGGGTLAAPAPATPTEMAVVSSAGILRTDAAHTDPGRIYQFGSVSKTITAAALEAGDLPLTTPVAEVLPALRDTELAHRGTTLADLLGHTSGLPHDITLTDGAGVELSDIVDQPLGERGYRYSSLNYVLLQAVLEETGPDFATVAPGVVTDGDVPAGSVPFLSWRMPLPARHDPTGLGYGYLAGDITTLANFAARQLAEPSAAWRQESMLIDARADTEVTTYRHSGAVPGYFAHVTLVPELDRAVVLLTAYYGETEAQRLGAWADNLVRAELGGRVDPLPAPSRLSMWLMMTCLLPVLALALRPRRWVVVAAALIAVVSLTAPYVLGYPLHHLWPWAPDIAAVVVLWSALWLLAAGIIRFRWRYRHPPATP</sequence>
<dbReference type="RefSeq" id="WP_377002067.1">
    <property type="nucleotide sequence ID" value="NZ_JBHSQE010000009.1"/>
</dbReference>
<dbReference type="InterPro" id="IPR012338">
    <property type="entry name" value="Beta-lactam/transpept-like"/>
</dbReference>
<dbReference type="InterPro" id="IPR001466">
    <property type="entry name" value="Beta-lactam-related"/>
</dbReference>
<feature type="transmembrane region" description="Helical" evidence="1">
    <location>
        <begin position="299"/>
        <end position="316"/>
    </location>
</feature>
<evidence type="ECO:0000313" key="5">
    <source>
        <dbReference type="Proteomes" id="UP001596244"/>
    </source>
</evidence>
<dbReference type="EC" id="3.-.-.-" evidence="4"/>
<keyword evidence="1" id="KW-0472">Membrane</keyword>
<accession>A0ABW1QFV2</accession>
<feature type="domain" description="Beta-lactamase-related" evidence="3">
    <location>
        <begin position="46"/>
        <end position="150"/>
    </location>
</feature>
<keyword evidence="4" id="KW-0378">Hydrolase</keyword>
<feature type="chain" id="PRO_5046439465" evidence="2">
    <location>
        <begin position="22"/>
        <end position="385"/>
    </location>
</feature>
<gene>
    <name evidence="4" type="ORF">ACFPUZ_11670</name>
</gene>
<dbReference type="Pfam" id="PF00144">
    <property type="entry name" value="Beta-lactamase"/>
    <property type="match status" value="1"/>
</dbReference>
<comment type="caution">
    <text evidence="4">The sequence shown here is derived from an EMBL/GenBank/DDBJ whole genome shotgun (WGS) entry which is preliminary data.</text>
</comment>
<name>A0ABW1QFV2_9CORY</name>
<evidence type="ECO:0000256" key="2">
    <source>
        <dbReference type="SAM" id="SignalP"/>
    </source>
</evidence>
<dbReference type="Proteomes" id="UP001596244">
    <property type="component" value="Unassembled WGS sequence"/>
</dbReference>
<dbReference type="PANTHER" id="PTHR46825:SF9">
    <property type="entry name" value="BETA-LACTAMASE-RELATED DOMAIN-CONTAINING PROTEIN"/>
    <property type="match status" value="1"/>
</dbReference>
<dbReference type="EMBL" id="JBHSQE010000009">
    <property type="protein sequence ID" value="MFC6147460.1"/>
    <property type="molecule type" value="Genomic_DNA"/>
</dbReference>
<keyword evidence="1" id="KW-0812">Transmembrane</keyword>
<proteinExistence type="predicted"/>
<dbReference type="GO" id="GO:0016787">
    <property type="term" value="F:hydrolase activity"/>
    <property type="evidence" value="ECO:0007669"/>
    <property type="project" value="UniProtKB-KW"/>
</dbReference>